<evidence type="ECO:0000313" key="1">
    <source>
        <dbReference type="EMBL" id="KIJ13668.1"/>
    </source>
</evidence>
<dbReference type="AlphaFoldDB" id="A0A0C9TTY2"/>
<evidence type="ECO:0008006" key="3">
    <source>
        <dbReference type="Google" id="ProtNLM"/>
    </source>
</evidence>
<dbReference type="InterPro" id="IPR009057">
    <property type="entry name" value="Homeodomain-like_sf"/>
</dbReference>
<dbReference type="EMBL" id="KN819349">
    <property type="protein sequence ID" value="KIJ13668.1"/>
    <property type="molecule type" value="Genomic_DNA"/>
</dbReference>
<organism evidence="1 2">
    <name type="scientific">Paxillus involutus ATCC 200175</name>
    <dbReference type="NCBI Taxonomy" id="664439"/>
    <lineage>
        <taxon>Eukaryota</taxon>
        <taxon>Fungi</taxon>
        <taxon>Dikarya</taxon>
        <taxon>Basidiomycota</taxon>
        <taxon>Agaricomycotina</taxon>
        <taxon>Agaricomycetes</taxon>
        <taxon>Agaricomycetidae</taxon>
        <taxon>Boletales</taxon>
        <taxon>Paxilineae</taxon>
        <taxon>Paxillaceae</taxon>
        <taxon>Paxillus</taxon>
    </lineage>
</organism>
<protein>
    <recommendedName>
        <fullName evidence="3">Paired domain-containing protein</fullName>
    </recommendedName>
</protein>
<name>A0A0C9TTY2_PAXIN</name>
<keyword evidence="2" id="KW-1185">Reference proteome</keyword>
<reference evidence="1 2" key="1">
    <citation type="submission" date="2014-06" db="EMBL/GenBank/DDBJ databases">
        <authorList>
            <consortium name="DOE Joint Genome Institute"/>
            <person name="Kuo A."/>
            <person name="Kohler A."/>
            <person name="Nagy L.G."/>
            <person name="Floudas D."/>
            <person name="Copeland A."/>
            <person name="Barry K.W."/>
            <person name="Cichocki N."/>
            <person name="Veneault-Fourrey C."/>
            <person name="LaButti K."/>
            <person name="Lindquist E.A."/>
            <person name="Lipzen A."/>
            <person name="Lundell T."/>
            <person name="Morin E."/>
            <person name="Murat C."/>
            <person name="Sun H."/>
            <person name="Tunlid A."/>
            <person name="Henrissat B."/>
            <person name="Grigoriev I.V."/>
            <person name="Hibbett D.S."/>
            <person name="Martin F."/>
            <person name="Nordberg H.P."/>
            <person name="Cantor M.N."/>
            <person name="Hua S.X."/>
        </authorList>
    </citation>
    <scope>NUCLEOTIDE SEQUENCE [LARGE SCALE GENOMIC DNA]</scope>
    <source>
        <strain evidence="1 2">ATCC 200175</strain>
    </source>
</reference>
<reference evidence="2" key="2">
    <citation type="submission" date="2015-01" db="EMBL/GenBank/DDBJ databases">
        <title>Evolutionary Origins and Diversification of the Mycorrhizal Mutualists.</title>
        <authorList>
            <consortium name="DOE Joint Genome Institute"/>
            <consortium name="Mycorrhizal Genomics Consortium"/>
            <person name="Kohler A."/>
            <person name="Kuo A."/>
            <person name="Nagy L.G."/>
            <person name="Floudas D."/>
            <person name="Copeland A."/>
            <person name="Barry K.W."/>
            <person name="Cichocki N."/>
            <person name="Veneault-Fourrey C."/>
            <person name="LaButti K."/>
            <person name="Lindquist E.A."/>
            <person name="Lipzen A."/>
            <person name="Lundell T."/>
            <person name="Morin E."/>
            <person name="Murat C."/>
            <person name="Riley R."/>
            <person name="Ohm R."/>
            <person name="Sun H."/>
            <person name="Tunlid A."/>
            <person name="Henrissat B."/>
            <person name="Grigoriev I.V."/>
            <person name="Hibbett D.S."/>
            <person name="Martin F."/>
        </authorList>
    </citation>
    <scope>NUCLEOTIDE SEQUENCE [LARGE SCALE GENOMIC DNA]</scope>
    <source>
        <strain evidence="2">ATCC 200175</strain>
    </source>
</reference>
<dbReference type="SUPFAM" id="SSF46689">
    <property type="entry name" value="Homeodomain-like"/>
    <property type="match status" value="1"/>
</dbReference>
<accession>A0A0C9TTY2</accession>
<evidence type="ECO:0000313" key="2">
    <source>
        <dbReference type="Proteomes" id="UP000053647"/>
    </source>
</evidence>
<dbReference type="HOGENOM" id="CLU_056788_8_1_1"/>
<gene>
    <name evidence="1" type="ORF">PAXINDRAFT_80515</name>
</gene>
<proteinExistence type="predicted"/>
<sequence>MSPRNVVSEDLKACIPALYHHGYSVQKICNILALKKSLVYNTLALFSKYGVVNNPHSLSCISGRPRILSQADLIFLQALIDHWHILYLDKLQQELFIKRGVPASISTLAHAIKRLHVTWKVVTAPALERSEELRALYMNCISAEAPDTNMLVFIDHSVKDERTSFRKYGQACKGARCIQCRCFVRGILTCMQQVHA</sequence>
<dbReference type="Proteomes" id="UP000053647">
    <property type="component" value="Unassembled WGS sequence"/>
</dbReference>
<dbReference type="OrthoDB" id="3012036at2759"/>